<comment type="caution">
    <text evidence="6">The sequence shown here is derived from an EMBL/GenBank/DDBJ whole genome shotgun (WGS) entry which is preliminary data.</text>
</comment>
<gene>
    <name evidence="6" type="ORF">CEY11_04965</name>
</gene>
<feature type="domain" description="HTH lysR-type" evidence="5">
    <location>
        <begin position="1"/>
        <end position="58"/>
    </location>
</feature>
<dbReference type="GO" id="GO:0003700">
    <property type="term" value="F:DNA-binding transcription factor activity"/>
    <property type="evidence" value="ECO:0007669"/>
    <property type="project" value="InterPro"/>
</dbReference>
<dbReference type="SUPFAM" id="SSF53850">
    <property type="entry name" value="Periplasmic binding protein-like II"/>
    <property type="match status" value="1"/>
</dbReference>
<dbReference type="FunFam" id="1.10.10.10:FF:000001">
    <property type="entry name" value="LysR family transcriptional regulator"/>
    <property type="match status" value="1"/>
</dbReference>
<comment type="similarity">
    <text evidence="1">Belongs to the LysR transcriptional regulatory family.</text>
</comment>
<keyword evidence="7" id="KW-1185">Reference proteome</keyword>
<evidence type="ECO:0000256" key="3">
    <source>
        <dbReference type="ARBA" id="ARBA00023125"/>
    </source>
</evidence>
<evidence type="ECO:0000313" key="6">
    <source>
        <dbReference type="EMBL" id="OWT63675.1"/>
    </source>
</evidence>
<evidence type="ECO:0000256" key="2">
    <source>
        <dbReference type="ARBA" id="ARBA00023015"/>
    </source>
</evidence>
<dbReference type="GO" id="GO:0003677">
    <property type="term" value="F:DNA binding"/>
    <property type="evidence" value="ECO:0007669"/>
    <property type="project" value="UniProtKB-KW"/>
</dbReference>
<dbReference type="InterPro" id="IPR005119">
    <property type="entry name" value="LysR_subst-bd"/>
</dbReference>
<accession>A0A225MR56</accession>
<proteinExistence type="inferred from homology"/>
<sequence length="306" mass="33767">MELRHLRYFVAVAEELSFTRAAERLHIGQPPLSQQIQALEAEIGATLLDRSHRKVRLTSAGSVFLQEAKRVLTMSADAGEHARRAERGEEGELSIGFTRSVPYAPFFPKLINAYRTNFPEVALRMHEMPTMKQLEAINDRTLDLGFIRPFGIASGDALEFMPVEDDPLYVAMPSSHSLAILPVVEMNDLRHEKLVMFPHDDGTTLHTKILKLCRDADFDPKVAMEVREAPTIIGLVAASCGVSILPSLFSVTGIQGVCFRPLANPGTDTNIVLVSRKAEANQAAIKFRQAALQLIGSEMHTAEQPA</sequence>
<evidence type="ECO:0000256" key="4">
    <source>
        <dbReference type="ARBA" id="ARBA00023163"/>
    </source>
</evidence>
<dbReference type="SUPFAM" id="SSF46785">
    <property type="entry name" value="Winged helix' DNA-binding domain"/>
    <property type="match status" value="1"/>
</dbReference>
<dbReference type="Gene3D" id="3.40.190.10">
    <property type="entry name" value="Periplasmic binding protein-like II"/>
    <property type="match status" value="2"/>
</dbReference>
<keyword evidence="4" id="KW-0804">Transcription</keyword>
<dbReference type="PANTHER" id="PTHR30346">
    <property type="entry name" value="TRANSCRIPTIONAL DUAL REGULATOR HCAR-RELATED"/>
    <property type="match status" value="1"/>
</dbReference>
<dbReference type="Pfam" id="PF03466">
    <property type="entry name" value="LysR_substrate"/>
    <property type="match status" value="1"/>
</dbReference>
<dbReference type="PANTHER" id="PTHR30346:SF17">
    <property type="entry name" value="LYSR FAMILY TRANSCRIPTIONAL REGULATOR"/>
    <property type="match status" value="1"/>
</dbReference>
<keyword evidence="2" id="KW-0805">Transcription regulation</keyword>
<dbReference type="InterPro" id="IPR000847">
    <property type="entry name" value="LysR_HTH_N"/>
</dbReference>
<dbReference type="EMBL" id="NJIH01000003">
    <property type="protein sequence ID" value="OWT63675.1"/>
    <property type="molecule type" value="Genomic_DNA"/>
</dbReference>
<keyword evidence="3" id="KW-0238">DNA-binding</keyword>
<dbReference type="Pfam" id="PF00126">
    <property type="entry name" value="HTH_1"/>
    <property type="match status" value="1"/>
</dbReference>
<dbReference type="CDD" id="cd08414">
    <property type="entry name" value="PBP2_LTTR_aromatics_like"/>
    <property type="match status" value="1"/>
</dbReference>
<organism evidence="6 7">
    <name type="scientific">Candidimonas nitroreducens</name>
    <dbReference type="NCBI Taxonomy" id="683354"/>
    <lineage>
        <taxon>Bacteria</taxon>
        <taxon>Pseudomonadati</taxon>
        <taxon>Pseudomonadota</taxon>
        <taxon>Betaproteobacteria</taxon>
        <taxon>Burkholderiales</taxon>
        <taxon>Alcaligenaceae</taxon>
        <taxon>Candidimonas</taxon>
    </lineage>
</organism>
<dbReference type="PROSITE" id="PS50931">
    <property type="entry name" value="HTH_LYSR"/>
    <property type="match status" value="1"/>
</dbReference>
<dbReference type="GO" id="GO:0032993">
    <property type="term" value="C:protein-DNA complex"/>
    <property type="evidence" value="ECO:0007669"/>
    <property type="project" value="TreeGrafter"/>
</dbReference>
<evidence type="ECO:0000259" key="5">
    <source>
        <dbReference type="PROSITE" id="PS50931"/>
    </source>
</evidence>
<dbReference type="PRINTS" id="PR00039">
    <property type="entry name" value="HTHLYSR"/>
</dbReference>
<dbReference type="InterPro" id="IPR036390">
    <property type="entry name" value="WH_DNA-bd_sf"/>
</dbReference>
<reference evidence="7" key="1">
    <citation type="submission" date="2017-06" db="EMBL/GenBank/DDBJ databases">
        <title>Herbaspirillum phytohormonus sp. nov., isolated from the root nodule of Robinia pseudoacacia in lead-zinc mine.</title>
        <authorList>
            <person name="Fan M."/>
            <person name="Lin Y."/>
        </authorList>
    </citation>
    <scope>NUCLEOTIDE SEQUENCE [LARGE SCALE GENOMIC DNA]</scope>
    <source>
        <strain evidence="7">SC-089</strain>
    </source>
</reference>
<name>A0A225MR56_9BURK</name>
<evidence type="ECO:0000256" key="1">
    <source>
        <dbReference type="ARBA" id="ARBA00009437"/>
    </source>
</evidence>
<dbReference type="Gene3D" id="1.10.10.10">
    <property type="entry name" value="Winged helix-like DNA-binding domain superfamily/Winged helix DNA-binding domain"/>
    <property type="match status" value="1"/>
</dbReference>
<dbReference type="Proteomes" id="UP000214603">
    <property type="component" value="Unassembled WGS sequence"/>
</dbReference>
<dbReference type="OrthoDB" id="9157176at2"/>
<dbReference type="InterPro" id="IPR036388">
    <property type="entry name" value="WH-like_DNA-bd_sf"/>
</dbReference>
<protein>
    <submittedName>
        <fullName evidence="6">LysR family transcriptional regulator</fullName>
    </submittedName>
</protein>
<evidence type="ECO:0000313" key="7">
    <source>
        <dbReference type="Proteomes" id="UP000214603"/>
    </source>
</evidence>
<dbReference type="AlphaFoldDB" id="A0A225MR56"/>